<evidence type="ECO:0000256" key="1">
    <source>
        <dbReference type="SAM" id="SignalP"/>
    </source>
</evidence>
<dbReference type="RefSeq" id="WP_190890451.1">
    <property type="nucleotide sequence ID" value="NZ_JACWZY010000028.1"/>
</dbReference>
<dbReference type="AlphaFoldDB" id="A0A926Y447"/>
<dbReference type="Pfam" id="PF21722">
    <property type="entry name" value="Gly_rich_2"/>
    <property type="match status" value="1"/>
</dbReference>
<gene>
    <name evidence="3" type="ORF">IC229_26040</name>
</gene>
<feature type="domain" description="Glycine-rich" evidence="2">
    <location>
        <begin position="98"/>
        <end position="295"/>
    </location>
</feature>
<sequence>MSNRLFYIGLLLTLIHCGVNAQTPWALKPYAITLPRVTTAQQSSTATVPQQAGNIVYNTEQQAVAVHNGISWGYLGGGDTGEFKKSAIFYNINSPSLYFWTVPNGVNQVLIEAWGAGAGGNIYTNLGNGTITCKGGGGGGYISQLVNVSPATSLTVQVSGGGRGAAGNGVTALSNSGGGNTFIRIGTDGISYIDVGGGEVNGAGGYRGGISSNILTNVTGQRGQDLVMAYEPRGSTDHVLNLKLGNGGSAYGTMPGGYGGQVTTLNGGSVLYQVAATDGNFPGGGGGCGYNYGEKELMGWLSFAGNNNQTICGNDKCKMIHSSFITYRYYHPIG</sequence>
<reference evidence="3" key="1">
    <citation type="submission" date="2020-09" db="EMBL/GenBank/DDBJ databases">
        <authorList>
            <person name="Kim M.K."/>
        </authorList>
    </citation>
    <scope>NUCLEOTIDE SEQUENCE</scope>
    <source>
        <strain evidence="3">BT702</strain>
    </source>
</reference>
<dbReference type="EMBL" id="JACWZY010000028">
    <property type="protein sequence ID" value="MBD2704133.1"/>
    <property type="molecule type" value="Genomic_DNA"/>
</dbReference>
<dbReference type="InterPro" id="IPR049304">
    <property type="entry name" value="Gly_rich_dom"/>
</dbReference>
<accession>A0A926Y447</accession>
<organism evidence="3 4">
    <name type="scientific">Spirosoma profusum</name>
    <dbReference type="NCBI Taxonomy" id="2771354"/>
    <lineage>
        <taxon>Bacteria</taxon>
        <taxon>Pseudomonadati</taxon>
        <taxon>Bacteroidota</taxon>
        <taxon>Cytophagia</taxon>
        <taxon>Cytophagales</taxon>
        <taxon>Cytophagaceae</taxon>
        <taxon>Spirosoma</taxon>
    </lineage>
</organism>
<dbReference type="Proteomes" id="UP000598820">
    <property type="component" value="Unassembled WGS sequence"/>
</dbReference>
<feature type="signal peptide" evidence="1">
    <location>
        <begin position="1"/>
        <end position="21"/>
    </location>
</feature>
<evidence type="ECO:0000259" key="2">
    <source>
        <dbReference type="Pfam" id="PF21722"/>
    </source>
</evidence>
<feature type="chain" id="PRO_5037528801" description="Glycine-rich domain-containing protein" evidence="1">
    <location>
        <begin position="22"/>
        <end position="334"/>
    </location>
</feature>
<protein>
    <recommendedName>
        <fullName evidence="2">Glycine-rich domain-containing protein</fullName>
    </recommendedName>
</protein>
<evidence type="ECO:0000313" key="4">
    <source>
        <dbReference type="Proteomes" id="UP000598820"/>
    </source>
</evidence>
<proteinExistence type="predicted"/>
<keyword evidence="1" id="KW-0732">Signal</keyword>
<evidence type="ECO:0000313" key="3">
    <source>
        <dbReference type="EMBL" id="MBD2704133.1"/>
    </source>
</evidence>
<name>A0A926Y447_9BACT</name>
<comment type="caution">
    <text evidence="3">The sequence shown here is derived from an EMBL/GenBank/DDBJ whole genome shotgun (WGS) entry which is preliminary data.</text>
</comment>
<keyword evidence="4" id="KW-1185">Reference proteome</keyword>